<dbReference type="Gene3D" id="3.40.50.1820">
    <property type="entry name" value="alpha/beta hydrolase"/>
    <property type="match status" value="1"/>
</dbReference>
<dbReference type="PANTHER" id="PTHR43142">
    <property type="entry name" value="CARBOXYLIC ESTER HYDROLASE"/>
    <property type="match status" value="1"/>
</dbReference>
<comment type="caution">
    <text evidence="5">The sequence shown here is derived from an EMBL/GenBank/DDBJ whole genome shotgun (WGS) entry which is preliminary data.</text>
</comment>
<dbReference type="SUPFAM" id="SSF53474">
    <property type="entry name" value="alpha/beta-Hydrolases"/>
    <property type="match status" value="1"/>
</dbReference>
<dbReference type="EMBL" id="JAADJZ010000005">
    <property type="protein sequence ID" value="KAF2874648.1"/>
    <property type="molecule type" value="Genomic_DNA"/>
</dbReference>
<evidence type="ECO:0000259" key="4">
    <source>
        <dbReference type="Pfam" id="PF00135"/>
    </source>
</evidence>
<dbReference type="Proteomes" id="UP000481861">
    <property type="component" value="Unassembled WGS sequence"/>
</dbReference>
<evidence type="ECO:0000313" key="5">
    <source>
        <dbReference type="EMBL" id="KAF2874648.1"/>
    </source>
</evidence>
<protein>
    <submittedName>
        <fullName evidence="5">Alpha/Beta hydrolase protein</fullName>
    </submittedName>
</protein>
<accession>A0A7C8IAL0</accession>
<dbReference type="GO" id="GO:0016787">
    <property type="term" value="F:hydrolase activity"/>
    <property type="evidence" value="ECO:0007669"/>
    <property type="project" value="UniProtKB-KW"/>
</dbReference>
<keyword evidence="3" id="KW-0472">Membrane</keyword>
<evidence type="ECO:0000313" key="6">
    <source>
        <dbReference type="Proteomes" id="UP000481861"/>
    </source>
</evidence>
<dbReference type="InterPro" id="IPR029058">
    <property type="entry name" value="AB_hydrolase_fold"/>
</dbReference>
<proteinExistence type="inferred from homology"/>
<dbReference type="OrthoDB" id="408631at2759"/>
<evidence type="ECO:0000256" key="1">
    <source>
        <dbReference type="ARBA" id="ARBA00005964"/>
    </source>
</evidence>
<sequence>MPRIGTTICLGMGAIIFGLLAICLDSLQHLLLRKAVAYGFDLPRTLRPQPVVFDHEKHIQYIGSRSLHVEHFQNIFYGEDTTGENRFAPPIPVRHAKGSVLDATQSGAWCPQGTGDVLPFTSQILNVSENCLSLRVARSWGTKPDAKLPVMVWIRLVNNPSGLTD</sequence>
<keyword evidence="6" id="KW-1185">Reference proteome</keyword>
<keyword evidence="3" id="KW-1133">Transmembrane helix</keyword>
<dbReference type="PANTHER" id="PTHR43142:SF1">
    <property type="entry name" value="CARBOXYLIC ESTER HYDROLASE"/>
    <property type="match status" value="1"/>
</dbReference>
<dbReference type="Pfam" id="PF00135">
    <property type="entry name" value="COesterase"/>
    <property type="match status" value="1"/>
</dbReference>
<reference evidence="5 6" key="1">
    <citation type="submission" date="2020-01" db="EMBL/GenBank/DDBJ databases">
        <authorList>
            <consortium name="DOE Joint Genome Institute"/>
            <person name="Haridas S."/>
            <person name="Albert R."/>
            <person name="Binder M."/>
            <person name="Bloem J."/>
            <person name="Labutti K."/>
            <person name="Salamov A."/>
            <person name="Andreopoulos B."/>
            <person name="Baker S.E."/>
            <person name="Barry K."/>
            <person name="Bills G."/>
            <person name="Bluhm B.H."/>
            <person name="Cannon C."/>
            <person name="Castanera R."/>
            <person name="Culley D.E."/>
            <person name="Daum C."/>
            <person name="Ezra D."/>
            <person name="Gonzalez J.B."/>
            <person name="Henrissat B."/>
            <person name="Kuo A."/>
            <person name="Liang C."/>
            <person name="Lipzen A."/>
            <person name="Lutzoni F."/>
            <person name="Magnuson J."/>
            <person name="Mondo S."/>
            <person name="Nolan M."/>
            <person name="Ohm R."/>
            <person name="Pangilinan J."/>
            <person name="Park H.-J.H."/>
            <person name="Ramirez L."/>
            <person name="Alfaro M."/>
            <person name="Sun H."/>
            <person name="Tritt A."/>
            <person name="Yoshinaga Y."/>
            <person name="Zwiers L.-H.L."/>
            <person name="Turgeon B.G."/>
            <person name="Goodwin S.B."/>
            <person name="Spatafora J.W."/>
            <person name="Crous P.W."/>
            <person name="Grigoriev I.V."/>
        </authorList>
    </citation>
    <scope>NUCLEOTIDE SEQUENCE [LARGE SCALE GENOMIC DNA]</scope>
    <source>
        <strain evidence="5 6">CBS 611.86</strain>
    </source>
</reference>
<keyword evidence="2 5" id="KW-0378">Hydrolase</keyword>
<comment type="similarity">
    <text evidence="1">Belongs to the type-B carboxylesterase/lipase family.</text>
</comment>
<feature type="transmembrane region" description="Helical" evidence="3">
    <location>
        <begin position="6"/>
        <end position="24"/>
    </location>
</feature>
<evidence type="ECO:0000256" key="3">
    <source>
        <dbReference type="SAM" id="Phobius"/>
    </source>
</evidence>
<organism evidence="5 6">
    <name type="scientific">Massariosphaeria phaeospora</name>
    <dbReference type="NCBI Taxonomy" id="100035"/>
    <lineage>
        <taxon>Eukaryota</taxon>
        <taxon>Fungi</taxon>
        <taxon>Dikarya</taxon>
        <taxon>Ascomycota</taxon>
        <taxon>Pezizomycotina</taxon>
        <taxon>Dothideomycetes</taxon>
        <taxon>Pleosporomycetidae</taxon>
        <taxon>Pleosporales</taxon>
        <taxon>Pleosporales incertae sedis</taxon>
        <taxon>Massariosphaeria</taxon>
    </lineage>
</organism>
<dbReference type="InterPro" id="IPR002018">
    <property type="entry name" value="CarbesteraseB"/>
</dbReference>
<evidence type="ECO:0000256" key="2">
    <source>
        <dbReference type="ARBA" id="ARBA00022801"/>
    </source>
</evidence>
<gene>
    <name evidence="5" type="ORF">BDV95DRAFT_563338</name>
</gene>
<keyword evidence="3" id="KW-0812">Transmembrane</keyword>
<feature type="domain" description="Carboxylesterase type B" evidence="4">
    <location>
        <begin position="66"/>
        <end position="154"/>
    </location>
</feature>
<name>A0A7C8IAL0_9PLEO</name>
<dbReference type="AlphaFoldDB" id="A0A7C8IAL0"/>